<sequence length="552" mass="61872">MVQAFVAACYEAGMETVVCSPGSRNSSLVIAFDEHPEFNCYVIHDERSAAFIGMGMAQETGKPVGIVCTSGSALLNYYPAVAEAYYQRIPLVVISADRPEKWINQGDGQTIVQRGVYTNHIEAEEQLDEAMTPEEVRRKVIGAFETISRYSKGPVHFNIALEEPLYNTMEIDGVLPEKKNWERVPHGLSQHDLDIVKKGLTAEKKMILIGQMPKNPYLQELLKTLADDPSFAILVENTSNLVSMKWIHCIDRTLQGMTAEQEKEFAPDVLITLGGAVVSKRIKAYLRKYKPEMHWKIGYDFPEMNTYEALTNSFRVSESSFIKTVLDNRGDLITSNFGGKWKQRDFVAQTKAESFLQHAPFSDLKAIELMLDCIPEHAHIHMGNSSIVRYCQLFDPISSMTYFSNRGTSGIDGSTSTAVGAALAKQDVLHVLLTGDVSFFYDSNALWNNYRIPNLRIILINNGGGGIFNIIKGPRDSKQNTVYFDAKHPFHATHIARAFHVDYFSAGTEEELLEAMEAFYTYDKDGGMKLLEIHTAAIDNHLILDSYFNAIS</sequence>
<evidence type="ECO:0000256" key="4">
    <source>
        <dbReference type="ARBA" id="ARBA00023052"/>
    </source>
</evidence>
<dbReference type="GO" id="GO:0030145">
    <property type="term" value="F:manganese ion binding"/>
    <property type="evidence" value="ECO:0007669"/>
    <property type="project" value="UniProtKB-UniRule"/>
</dbReference>
<accession>A0A8J6PM95</accession>
<dbReference type="Gene3D" id="3.40.50.970">
    <property type="match status" value="2"/>
</dbReference>
<dbReference type="HAMAP" id="MF_01659">
    <property type="entry name" value="MenD"/>
    <property type="match status" value="1"/>
</dbReference>
<dbReference type="UniPathway" id="UPA00079"/>
<dbReference type="AlphaFoldDB" id="A0A8J6PM95"/>
<dbReference type="CDD" id="cd07037">
    <property type="entry name" value="TPP_PYR_MenD"/>
    <property type="match status" value="1"/>
</dbReference>
<dbReference type="GO" id="GO:0009234">
    <property type="term" value="P:menaquinone biosynthetic process"/>
    <property type="evidence" value="ECO:0007669"/>
    <property type="project" value="UniProtKB-UniRule"/>
</dbReference>
<evidence type="ECO:0000259" key="9">
    <source>
        <dbReference type="Pfam" id="PF16582"/>
    </source>
</evidence>
<comment type="cofactor">
    <cofactor evidence="6">
        <name>Mg(2+)</name>
        <dbReference type="ChEBI" id="CHEBI:18420"/>
    </cofactor>
    <cofactor evidence="6">
        <name>Mn(2+)</name>
        <dbReference type="ChEBI" id="CHEBI:29035"/>
    </cofactor>
</comment>
<comment type="similarity">
    <text evidence="6">Belongs to the TPP enzyme family. MenD subfamily.</text>
</comment>
<dbReference type="GO" id="GO:0000287">
    <property type="term" value="F:magnesium ion binding"/>
    <property type="evidence" value="ECO:0007669"/>
    <property type="project" value="UniProtKB-UniRule"/>
</dbReference>
<evidence type="ECO:0000259" key="8">
    <source>
        <dbReference type="Pfam" id="PF02776"/>
    </source>
</evidence>
<comment type="catalytic activity">
    <reaction evidence="6">
        <text>isochorismate + 2-oxoglutarate + H(+) = 5-enolpyruvoyl-6-hydroxy-2-succinyl-cyclohex-3-ene-1-carboxylate + CO2</text>
        <dbReference type="Rhea" id="RHEA:25593"/>
        <dbReference type="ChEBI" id="CHEBI:15378"/>
        <dbReference type="ChEBI" id="CHEBI:16526"/>
        <dbReference type="ChEBI" id="CHEBI:16810"/>
        <dbReference type="ChEBI" id="CHEBI:29780"/>
        <dbReference type="ChEBI" id="CHEBI:58818"/>
        <dbReference type="EC" id="2.2.1.9"/>
    </reaction>
</comment>
<dbReference type="EC" id="2.2.1.9" evidence="6"/>
<evidence type="ECO:0000256" key="3">
    <source>
        <dbReference type="ARBA" id="ARBA00022842"/>
    </source>
</evidence>
<dbReference type="UniPathway" id="UPA01057">
    <property type="reaction ID" value="UER00164"/>
</dbReference>
<dbReference type="PANTHER" id="PTHR42916">
    <property type="entry name" value="2-SUCCINYL-5-ENOLPYRUVYL-6-HYDROXY-3-CYCLOHEXENE-1-CARBOXYLATE SYNTHASE"/>
    <property type="match status" value="1"/>
</dbReference>
<dbReference type="EMBL" id="JACVEL010000001">
    <property type="protein sequence ID" value="MBC9810848.1"/>
    <property type="molecule type" value="Genomic_DNA"/>
</dbReference>
<evidence type="ECO:0000256" key="1">
    <source>
        <dbReference type="ARBA" id="ARBA00022679"/>
    </source>
</evidence>
<dbReference type="Pfam" id="PF16582">
    <property type="entry name" value="TPP_enzyme_M_2"/>
    <property type="match status" value="1"/>
</dbReference>
<comment type="caution">
    <text evidence="10">The sequence shown here is derived from an EMBL/GenBank/DDBJ whole genome shotgun (WGS) entry which is preliminary data.</text>
</comment>
<feature type="domain" description="Thiamine pyrophosphate enzyme N-terminal TPP-binding" evidence="8">
    <location>
        <begin position="3"/>
        <end position="109"/>
    </location>
</feature>
<dbReference type="RefSeq" id="WP_163492528.1">
    <property type="nucleotide sequence ID" value="NZ_JACVEL010000001.1"/>
</dbReference>
<dbReference type="GO" id="GO:0030976">
    <property type="term" value="F:thiamine pyrophosphate binding"/>
    <property type="evidence" value="ECO:0007669"/>
    <property type="project" value="UniProtKB-UniRule"/>
</dbReference>
<keyword evidence="11" id="KW-1185">Reference proteome</keyword>
<proteinExistence type="inferred from homology"/>
<dbReference type="InterPro" id="IPR004433">
    <property type="entry name" value="MenaQ_synth_MenD"/>
</dbReference>
<keyword evidence="1 6" id="KW-0808">Transferase</keyword>
<dbReference type="InterPro" id="IPR032264">
    <property type="entry name" value="MenD_middle"/>
</dbReference>
<protein>
    <recommendedName>
        <fullName evidence="6">2-succinyl-5-enolpyruvyl-6-hydroxy-3-cyclohexene-1-carboxylate synthase</fullName>
        <shortName evidence="6">SEPHCHC synthase</shortName>
        <ecNumber evidence="6">2.2.1.9</ecNumber>
    </recommendedName>
    <alternativeName>
        <fullName evidence="6">Menaquinone biosynthesis protein MenD</fullName>
    </alternativeName>
</protein>
<comment type="pathway">
    <text evidence="6">Quinol/quinone metabolism; menaquinone biosynthesis.</text>
</comment>
<comment type="cofactor">
    <cofactor evidence="6">
        <name>thiamine diphosphate</name>
        <dbReference type="ChEBI" id="CHEBI:58937"/>
    </cofactor>
    <text evidence="6">Binds 1 thiamine pyrophosphate per subunit.</text>
</comment>
<dbReference type="Pfam" id="PF02776">
    <property type="entry name" value="TPP_enzyme_N"/>
    <property type="match status" value="1"/>
</dbReference>
<dbReference type="NCBIfam" id="TIGR00173">
    <property type="entry name" value="menD"/>
    <property type="match status" value="1"/>
</dbReference>
<keyword evidence="3 6" id="KW-0460">Magnesium</keyword>
<comment type="subunit">
    <text evidence="6">Homodimer.</text>
</comment>
<evidence type="ECO:0000313" key="10">
    <source>
        <dbReference type="EMBL" id="MBC9810848.1"/>
    </source>
</evidence>
<reference evidence="10" key="1">
    <citation type="submission" date="2020-09" db="EMBL/GenBank/DDBJ databases">
        <title>Taishania pollutisoli gen. nov., sp. nov., Isolated from Tetrabromobisphenol A-Contaminated Soil.</title>
        <authorList>
            <person name="Chen Q."/>
        </authorList>
    </citation>
    <scope>NUCLEOTIDE SEQUENCE</scope>
    <source>
        <strain evidence="10">CZZ-1</strain>
    </source>
</reference>
<dbReference type="Proteomes" id="UP000652681">
    <property type="component" value="Unassembled WGS sequence"/>
</dbReference>
<dbReference type="PANTHER" id="PTHR42916:SF1">
    <property type="entry name" value="PROTEIN PHYLLO, CHLOROPLASTIC"/>
    <property type="match status" value="1"/>
</dbReference>
<dbReference type="CDD" id="cd02009">
    <property type="entry name" value="TPP_SHCHC_synthase"/>
    <property type="match status" value="1"/>
</dbReference>
<gene>
    <name evidence="6 10" type="primary">menD</name>
    <name evidence="10" type="ORF">H9Y05_00020</name>
</gene>
<dbReference type="PIRSF" id="PIRSF004983">
    <property type="entry name" value="MenD"/>
    <property type="match status" value="1"/>
</dbReference>
<evidence type="ECO:0000256" key="2">
    <source>
        <dbReference type="ARBA" id="ARBA00022723"/>
    </source>
</evidence>
<keyword evidence="5 6" id="KW-0464">Manganese</keyword>
<comment type="function">
    <text evidence="6">Catalyzes the thiamine diphosphate-dependent decarboxylation of 2-oxoglutarate and the subsequent addition of the resulting succinic semialdehyde-thiamine pyrophosphate anion to isochorismate to yield 2-succinyl-5-enolpyruvyl-6-hydroxy-3-cyclohexene-1-carboxylate (SEPHCHC).</text>
</comment>
<comment type="pathway">
    <text evidence="6">Quinol/quinone metabolism; 1,4-dihydroxy-2-naphthoate biosynthesis; 1,4-dihydroxy-2-naphthoate from chorismate: step 2/7.</text>
</comment>
<evidence type="ECO:0000256" key="6">
    <source>
        <dbReference type="HAMAP-Rule" id="MF_01659"/>
    </source>
</evidence>
<dbReference type="SUPFAM" id="SSF52518">
    <property type="entry name" value="Thiamin diphosphate-binding fold (THDP-binding)"/>
    <property type="match status" value="2"/>
</dbReference>
<dbReference type="GO" id="GO:0070204">
    <property type="term" value="F:2-succinyl-5-enolpyruvyl-6-hydroxy-3-cyclohexene-1-carboxylic-acid synthase activity"/>
    <property type="evidence" value="ECO:0007669"/>
    <property type="project" value="UniProtKB-UniRule"/>
</dbReference>
<dbReference type="InterPro" id="IPR012001">
    <property type="entry name" value="Thiamin_PyroP_enz_TPP-bd_dom"/>
</dbReference>
<feature type="domain" description="Menaquinone biosynthesis protein MenD middle" evidence="9">
    <location>
        <begin position="200"/>
        <end position="324"/>
    </location>
</feature>
<feature type="domain" description="Thiamine pyrophosphate enzyme TPP-binding" evidence="7">
    <location>
        <begin position="396"/>
        <end position="525"/>
    </location>
</feature>
<organism evidence="10 11">
    <name type="scientific">Taishania pollutisoli</name>
    <dbReference type="NCBI Taxonomy" id="2766479"/>
    <lineage>
        <taxon>Bacteria</taxon>
        <taxon>Pseudomonadati</taxon>
        <taxon>Bacteroidota</taxon>
        <taxon>Flavobacteriia</taxon>
        <taxon>Flavobacteriales</taxon>
        <taxon>Crocinitomicaceae</taxon>
        <taxon>Taishania</taxon>
    </lineage>
</organism>
<dbReference type="InterPro" id="IPR029061">
    <property type="entry name" value="THDP-binding"/>
</dbReference>
<keyword evidence="2 6" id="KW-0479">Metal-binding</keyword>
<dbReference type="InterPro" id="IPR011766">
    <property type="entry name" value="TPP_enzyme_TPP-bd"/>
</dbReference>
<dbReference type="Pfam" id="PF02775">
    <property type="entry name" value="TPP_enzyme_C"/>
    <property type="match status" value="1"/>
</dbReference>
<evidence type="ECO:0000259" key="7">
    <source>
        <dbReference type="Pfam" id="PF02775"/>
    </source>
</evidence>
<evidence type="ECO:0000256" key="5">
    <source>
        <dbReference type="ARBA" id="ARBA00023211"/>
    </source>
</evidence>
<name>A0A8J6PM95_9FLAO</name>
<dbReference type="Gene3D" id="3.40.50.1220">
    <property type="entry name" value="TPP-binding domain"/>
    <property type="match status" value="1"/>
</dbReference>
<evidence type="ECO:0000313" key="11">
    <source>
        <dbReference type="Proteomes" id="UP000652681"/>
    </source>
</evidence>
<keyword evidence="4 6" id="KW-0786">Thiamine pyrophosphate</keyword>
<keyword evidence="6" id="KW-0474">Menaquinone biosynthesis</keyword>